<keyword evidence="2" id="KW-0732">Signal</keyword>
<reference evidence="3 4" key="1">
    <citation type="submission" date="2019-05" db="EMBL/GenBank/DDBJ databases">
        <title>Chryseobacterium sp. isolated from King George Island, maritime Antarctica.</title>
        <authorList>
            <person name="Peng X."/>
        </authorList>
    </citation>
    <scope>NUCLEOTIDE SEQUENCE [LARGE SCALE GENOMIC DNA]</scope>
    <source>
        <strain evidence="3 4">7-3A</strain>
    </source>
</reference>
<feature type="chain" id="PRO_5032556334" description="Signal peptidase" evidence="2">
    <location>
        <begin position="19"/>
        <end position="93"/>
    </location>
</feature>
<evidence type="ECO:0000256" key="1">
    <source>
        <dbReference type="SAM" id="Phobius"/>
    </source>
</evidence>
<evidence type="ECO:0000256" key="2">
    <source>
        <dbReference type="SAM" id="SignalP"/>
    </source>
</evidence>
<sequence length="93" mass="9955">MKNVLFLFLFLIGGALQAETPQEDNPFATTENTNRASLEANENVAARGPGAPPGGSKEDDAALLPIDDYIPLLVITALGIIIYTTQKKRNLVS</sequence>
<feature type="signal peptide" evidence="2">
    <location>
        <begin position="1"/>
        <end position="18"/>
    </location>
</feature>
<dbReference type="EMBL" id="CP040442">
    <property type="protein sequence ID" value="QOW10574.1"/>
    <property type="molecule type" value="Genomic_DNA"/>
</dbReference>
<keyword evidence="4" id="KW-1185">Reference proteome</keyword>
<evidence type="ECO:0000313" key="3">
    <source>
        <dbReference type="EMBL" id="QOW10574.1"/>
    </source>
</evidence>
<dbReference type="RefSeq" id="WP_193810738.1">
    <property type="nucleotide sequence ID" value="NZ_CP040442.1"/>
</dbReference>
<keyword evidence="1" id="KW-1133">Transmembrane helix</keyword>
<dbReference type="Proteomes" id="UP000594195">
    <property type="component" value="Chromosome"/>
</dbReference>
<accession>A0A7M2YAI0</accession>
<protein>
    <recommendedName>
        <fullName evidence="5">Signal peptidase</fullName>
    </recommendedName>
</protein>
<organism evidence="3 4">
    <name type="scientific">Kaistella flava</name>
    <name type="common">ex Peng et al. 2021</name>
    <dbReference type="NCBI Taxonomy" id="2038776"/>
    <lineage>
        <taxon>Bacteria</taxon>
        <taxon>Pseudomonadati</taxon>
        <taxon>Bacteroidota</taxon>
        <taxon>Flavobacteriia</taxon>
        <taxon>Flavobacteriales</taxon>
        <taxon>Weeksellaceae</taxon>
        <taxon>Chryseobacterium group</taxon>
        <taxon>Kaistella</taxon>
    </lineage>
</organism>
<gene>
    <name evidence="3" type="ORF">Q73A0000_09410</name>
</gene>
<dbReference type="KEGG" id="kfa:Q73A0000_09410"/>
<name>A0A7M2YAI0_9FLAO</name>
<evidence type="ECO:0000313" key="4">
    <source>
        <dbReference type="Proteomes" id="UP000594195"/>
    </source>
</evidence>
<evidence type="ECO:0008006" key="5">
    <source>
        <dbReference type="Google" id="ProtNLM"/>
    </source>
</evidence>
<feature type="transmembrane region" description="Helical" evidence="1">
    <location>
        <begin position="69"/>
        <end position="85"/>
    </location>
</feature>
<keyword evidence="1" id="KW-0812">Transmembrane</keyword>
<proteinExistence type="predicted"/>
<dbReference type="AlphaFoldDB" id="A0A7M2YAI0"/>
<keyword evidence="1" id="KW-0472">Membrane</keyword>